<accession>A0A4C1V1Y4</accession>
<protein>
    <submittedName>
        <fullName evidence="2">Uncharacterized protein</fullName>
    </submittedName>
</protein>
<sequence>MAIDSEPVRTGPSRAAGRRVILITPRYLTQTARFPVCEPAFRHCHRGLRVRAEGRAFHETDRGRRPGSETSRADRKTVKAYEAPVASL</sequence>
<keyword evidence="3" id="KW-1185">Reference proteome</keyword>
<dbReference type="Proteomes" id="UP000299102">
    <property type="component" value="Unassembled WGS sequence"/>
</dbReference>
<evidence type="ECO:0000256" key="1">
    <source>
        <dbReference type="SAM" id="MobiDB-lite"/>
    </source>
</evidence>
<evidence type="ECO:0000313" key="3">
    <source>
        <dbReference type="Proteomes" id="UP000299102"/>
    </source>
</evidence>
<evidence type="ECO:0000313" key="2">
    <source>
        <dbReference type="EMBL" id="GBP32803.1"/>
    </source>
</evidence>
<organism evidence="2 3">
    <name type="scientific">Eumeta variegata</name>
    <name type="common">Bagworm moth</name>
    <name type="synonym">Eumeta japonica</name>
    <dbReference type="NCBI Taxonomy" id="151549"/>
    <lineage>
        <taxon>Eukaryota</taxon>
        <taxon>Metazoa</taxon>
        <taxon>Ecdysozoa</taxon>
        <taxon>Arthropoda</taxon>
        <taxon>Hexapoda</taxon>
        <taxon>Insecta</taxon>
        <taxon>Pterygota</taxon>
        <taxon>Neoptera</taxon>
        <taxon>Endopterygota</taxon>
        <taxon>Lepidoptera</taxon>
        <taxon>Glossata</taxon>
        <taxon>Ditrysia</taxon>
        <taxon>Tineoidea</taxon>
        <taxon>Psychidae</taxon>
        <taxon>Oiketicinae</taxon>
        <taxon>Eumeta</taxon>
    </lineage>
</organism>
<dbReference type="AlphaFoldDB" id="A0A4C1V1Y4"/>
<comment type="caution">
    <text evidence="2">The sequence shown here is derived from an EMBL/GenBank/DDBJ whole genome shotgun (WGS) entry which is preliminary data.</text>
</comment>
<reference evidence="2 3" key="1">
    <citation type="journal article" date="2019" name="Commun. Biol.">
        <title>The bagworm genome reveals a unique fibroin gene that provides high tensile strength.</title>
        <authorList>
            <person name="Kono N."/>
            <person name="Nakamura H."/>
            <person name="Ohtoshi R."/>
            <person name="Tomita M."/>
            <person name="Numata K."/>
            <person name="Arakawa K."/>
        </authorList>
    </citation>
    <scope>NUCLEOTIDE SEQUENCE [LARGE SCALE GENOMIC DNA]</scope>
</reference>
<proteinExistence type="predicted"/>
<dbReference type="EMBL" id="BGZK01000265">
    <property type="protein sequence ID" value="GBP32803.1"/>
    <property type="molecule type" value="Genomic_DNA"/>
</dbReference>
<name>A0A4C1V1Y4_EUMVA</name>
<feature type="region of interest" description="Disordered" evidence="1">
    <location>
        <begin position="55"/>
        <end position="88"/>
    </location>
</feature>
<feature type="compositionally biased region" description="Basic and acidic residues" evidence="1">
    <location>
        <begin position="55"/>
        <end position="79"/>
    </location>
</feature>
<gene>
    <name evidence="2" type="ORF">EVAR_19654_1</name>
</gene>